<feature type="region of interest" description="Disordered" evidence="3">
    <location>
        <begin position="917"/>
        <end position="941"/>
    </location>
</feature>
<feature type="compositionally biased region" description="Polar residues" evidence="3">
    <location>
        <begin position="767"/>
        <end position="785"/>
    </location>
</feature>
<evidence type="ECO:0000313" key="6">
    <source>
        <dbReference type="Proteomes" id="UP000076874"/>
    </source>
</evidence>
<feature type="region of interest" description="Disordered" evidence="3">
    <location>
        <begin position="432"/>
        <end position="466"/>
    </location>
</feature>
<evidence type="ECO:0000256" key="2">
    <source>
        <dbReference type="ARBA" id="ARBA00023445"/>
    </source>
</evidence>
<gene>
    <name evidence="5" type="ORF">SPI_02494</name>
</gene>
<keyword evidence="6" id="KW-1185">Reference proteome</keyword>
<dbReference type="InterPro" id="IPR001509">
    <property type="entry name" value="Epimerase_deHydtase"/>
</dbReference>
<dbReference type="InterPro" id="IPR036291">
    <property type="entry name" value="NAD(P)-bd_dom_sf"/>
</dbReference>
<comment type="caution">
    <text evidence="5">The sequence shown here is derived from an EMBL/GenBank/DDBJ whole genome shotgun (WGS) entry which is preliminary data.</text>
</comment>
<evidence type="ECO:0000259" key="4">
    <source>
        <dbReference type="Pfam" id="PF01370"/>
    </source>
</evidence>
<dbReference type="InterPro" id="IPR050425">
    <property type="entry name" value="NAD(P)_dehydrat-like"/>
</dbReference>
<proteinExistence type="inferred from homology"/>
<comment type="similarity">
    <text evidence="2">Belongs to the NAD(P)-dependent epimerase/dehydratase family. Dihydroflavonol-4-reductase subfamily.</text>
</comment>
<organism evidence="5 6">
    <name type="scientific">Niveomyces insectorum RCEF 264</name>
    <dbReference type="NCBI Taxonomy" id="1081102"/>
    <lineage>
        <taxon>Eukaryota</taxon>
        <taxon>Fungi</taxon>
        <taxon>Dikarya</taxon>
        <taxon>Ascomycota</taxon>
        <taxon>Pezizomycotina</taxon>
        <taxon>Sordariomycetes</taxon>
        <taxon>Hypocreomycetidae</taxon>
        <taxon>Hypocreales</taxon>
        <taxon>Cordycipitaceae</taxon>
        <taxon>Niveomyces</taxon>
    </lineage>
</organism>
<evidence type="ECO:0000256" key="3">
    <source>
        <dbReference type="SAM" id="MobiDB-lite"/>
    </source>
</evidence>
<evidence type="ECO:0000313" key="5">
    <source>
        <dbReference type="EMBL" id="OAA65707.1"/>
    </source>
</evidence>
<feature type="region of interest" description="Disordered" evidence="3">
    <location>
        <begin position="755"/>
        <end position="848"/>
    </location>
</feature>
<dbReference type="PANTHER" id="PTHR10366:SF564">
    <property type="entry name" value="STEROL-4-ALPHA-CARBOXYLATE 3-DEHYDROGENASE, DECARBOXYLATING"/>
    <property type="match status" value="1"/>
</dbReference>
<protein>
    <submittedName>
        <fullName evidence="5">Ketoreductase</fullName>
    </submittedName>
</protein>
<keyword evidence="1" id="KW-0560">Oxidoreductase</keyword>
<sequence length="1010" mass="108404">MTESQLGSRGKVLLTGGTGFIASHILDALLEHGFTVVTTVRTADKGRTILNSIEESLRAFVSFVVVNDVAEEGAFDEAVQSEPPFDYVVHTASPYQLRVDDPVRDLLDPAIRGITGLLRSVQLHAPGVRRVVLTSSSAAMLNPNHHAAVYDESCWRPMTWAAALLPKNTYEASKVFSERAAWAFVNGQGGGGGSDSNRDALETATETASVDADAAARDDSRAHQRPLFDLTVINCTYTFGPVQRWLTNVAAVNASNQRIRDLVLGEWCRSGMPPTRPVFTWVDVRDVALAHVRALLVPEAGGRRFYVVGGHFSNGRLAAVVRAGLNANDARLCLPTATAAPDDLPQSVYQFDNRRARDVLGIVAYRSLATSPSGEYTEGLSLPATNTSFSTVRDRDSDVTEYPVFSDPEPVTSGEDFSGSVVNRRNEVSGLRSALHCQTKRPETELTPTGSRSATLGDPGSKTTGFPSPWHLSGPLDAMGALPIAATKQNAILIHTFGEVLYHLKGSFDGVPDDDNPFLAHYVPWCVQSPLLVQTSLYVSAQPLAERGFLDEATTMHIKGNAIHVLNAYLRTAACADDEAMAAVAQFIALEFYYGSAAVMQAHLQGLRQMVLLRGGFPTSRVGALVTKIALVGDGIIAMSLEAEPILQEPASFPYVYDEPAPDAFHLSFSSPLLPPRLPFGLCIDALGLHPATAWILDEVAFLINVVVNLPANPSEQETAKLQATAAQIHERISELPVDMPHADVPAAVTEPMAALSGDTRQKPGVRTSTPPADAQNRTQMASSTSHREPRDNDAVSTRAGDNATPRPHSLLPRYPKFSARSCSPSPSSTSLPPSPPPASRPPTHLPAGPLYTTVRLAAPLYTRAITTRTPLSAVCTDADALAVLAASWHVPLDRWRGVVGVFLFVMLAVVPTLHQRSDDNKSNSNGHQQSSSKTSGAAAAGGSGIRAHIHTRFAKSILQIGLMNVALVDWPVCRDIMRRALLLQQWLRRGGGPHGADGEIRHNEGGTSG</sequence>
<dbReference type="SUPFAM" id="SSF51735">
    <property type="entry name" value="NAD(P)-binding Rossmann-fold domains"/>
    <property type="match status" value="1"/>
</dbReference>
<feature type="compositionally biased region" description="Pro residues" evidence="3">
    <location>
        <begin position="833"/>
        <end position="845"/>
    </location>
</feature>
<feature type="compositionally biased region" description="Low complexity" evidence="3">
    <location>
        <begin position="819"/>
        <end position="832"/>
    </location>
</feature>
<feature type="region of interest" description="Disordered" evidence="3">
    <location>
        <begin position="188"/>
        <end position="217"/>
    </location>
</feature>
<reference evidence="5 6" key="1">
    <citation type="journal article" date="2016" name="Genome Biol. Evol.">
        <title>Divergent and convergent evolution of fungal pathogenicity.</title>
        <authorList>
            <person name="Shang Y."/>
            <person name="Xiao G."/>
            <person name="Zheng P."/>
            <person name="Cen K."/>
            <person name="Zhan S."/>
            <person name="Wang C."/>
        </authorList>
    </citation>
    <scope>NUCLEOTIDE SEQUENCE [LARGE SCALE GENOMIC DNA]</scope>
    <source>
        <strain evidence="5 6">RCEF 264</strain>
    </source>
</reference>
<dbReference type="EMBL" id="AZHD01000003">
    <property type="protein sequence ID" value="OAA65707.1"/>
    <property type="molecule type" value="Genomic_DNA"/>
</dbReference>
<name>A0A167Y1H1_9HYPO</name>
<accession>A0A167Y1H1</accession>
<dbReference type="Gene3D" id="3.40.50.720">
    <property type="entry name" value="NAD(P)-binding Rossmann-like Domain"/>
    <property type="match status" value="1"/>
</dbReference>
<dbReference type="AlphaFoldDB" id="A0A167Y1H1"/>
<dbReference type="PANTHER" id="PTHR10366">
    <property type="entry name" value="NAD DEPENDENT EPIMERASE/DEHYDRATASE"/>
    <property type="match status" value="1"/>
</dbReference>
<dbReference type="Proteomes" id="UP000076874">
    <property type="component" value="Unassembled WGS sequence"/>
</dbReference>
<dbReference type="GO" id="GO:0016616">
    <property type="term" value="F:oxidoreductase activity, acting on the CH-OH group of donors, NAD or NADP as acceptor"/>
    <property type="evidence" value="ECO:0007669"/>
    <property type="project" value="TreeGrafter"/>
</dbReference>
<dbReference type="Pfam" id="PF01370">
    <property type="entry name" value="Epimerase"/>
    <property type="match status" value="1"/>
</dbReference>
<feature type="domain" description="NAD-dependent epimerase/dehydratase" evidence="4">
    <location>
        <begin position="12"/>
        <end position="186"/>
    </location>
</feature>
<feature type="compositionally biased region" description="Low complexity" evidence="3">
    <location>
        <begin position="202"/>
        <end position="213"/>
    </location>
</feature>
<evidence type="ECO:0000256" key="1">
    <source>
        <dbReference type="ARBA" id="ARBA00023002"/>
    </source>
</evidence>
<dbReference type="OrthoDB" id="2735536at2759"/>
<dbReference type="STRING" id="1081102.A0A167Y1H1"/>